<protein>
    <submittedName>
        <fullName evidence="1">Uncharacterized protein</fullName>
    </submittedName>
</protein>
<accession>A0A066VU98</accession>
<dbReference type="RefSeq" id="XP_013243159.1">
    <property type="nucleotide sequence ID" value="XM_013387705.1"/>
</dbReference>
<name>A0A066VU98_TILAU</name>
<keyword evidence="2" id="KW-1185">Reference proteome</keyword>
<gene>
    <name evidence="1" type="ORF">K437DRAFT_123412</name>
</gene>
<dbReference type="AlphaFoldDB" id="A0A066VU98"/>
<evidence type="ECO:0000313" key="2">
    <source>
        <dbReference type="Proteomes" id="UP000027361"/>
    </source>
</evidence>
<reference evidence="1 2" key="1">
    <citation type="submission" date="2014-05" db="EMBL/GenBank/DDBJ databases">
        <title>Draft genome sequence of a rare smut relative, Tilletiaria anomala UBC 951.</title>
        <authorList>
            <consortium name="DOE Joint Genome Institute"/>
            <person name="Toome M."/>
            <person name="Kuo A."/>
            <person name="Henrissat B."/>
            <person name="Lipzen A."/>
            <person name="Tritt A."/>
            <person name="Yoshinaga Y."/>
            <person name="Zane M."/>
            <person name="Barry K."/>
            <person name="Grigoriev I.V."/>
            <person name="Spatafora J.W."/>
            <person name="Aimea M.C."/>
        </authorList>
    </citation>
    <scope>NUCLEOTIDE SEQUENCE [LARGE SCALE GENOMIC DNA]</scope>
    <source>
        <strain evidence="1 2">UBC 951</strain>
    </source>
</reference>
<proteinExistence type="predicted"/>
<comment type="caution">
    <text evidence="1">The sequence shown here is derived from an EMBL/GenBank/DDBJ whole genome shotgun (WGS) entry which is preliminary data.</text>
</comment>
<organism evidence="1 2">
    <name type="scientific">Tilletiaria anomala (strain ATCC 24038 / CBS 436.72 / UBC 951)</name>
    <dbReference type="NCBI Taxonomy" id="1037660"/>
    <lineage>
        <taxon>Eukaryota</taxon>
        <taxon>Fungi</taxon>
        <taxon>Dikarya</taxon>
        <taxon>Basidiomycota</taxon>
        <taxon>Ustilaginomycotina</taxon>
        <taxon>Exobasidiomycetes</taxon>
        <taxon>Georgefischeriales</taxon>
        <taxon>Tilletiariaceae</taxon>
        <taxon>Tilletiaria</taxon>
    </lineage>
</organism>
<dbReference type="GeneID" id="25261399"/>
<dbReference type="InParanoid" id="A0A066VU98"/>
<dbReference type="Proteomes" id="UP000027361">
    <property type="component" value="Unassembled WGS sequence"/>
</dbReference>
<sequence>MYALHAQRARATPKYCLVCLFSVSLCYDCRSILFVTWSTCHTISSFGKSHVVACCAGRVRQSGYCCQTEGCPPSHLPTPFLVDCRAVLPPTTTVLIVEKQPGQVAQSSLRTRNRRLASLLLRPASYSQSLGKEAYRKG</sequence>
<dbReference type="EMBL" id="JMSN01000043">
    <property type="protein sequence ID" value="KDN45302.1"/>
    <property type="molecule type" value="Genomic_DNA"/>
</dbReference>
<dbReference type="HOGENOM" id="CLU_1856690_0_0_1"/>
<evidence type="ECO:0000313" key="1">
    <source>
        <dbReference type="EMBL" id="KDN45302.1"/>
    </source>
</evidence>